<reference evidence="9 10" key="1">
    <citation type="submission" date="2018-04" db="EMBL/GenBank/DDBJ databases">
        <authorList>
            <person name="Go L.Y."/>
            <person name="Mitchell J.A."/>
        </authorList>
    </citation>
    <scope>NUCLEOTIDE SEQUENCE [LARGE SCALE GENOMIC DNA]</scope>
    <source>
        <strain evidence="9">ULC066bin1</strain>
    </source>
</reference>
<dbReference type="InterPro" id="IPR008250">
    <property type="entry name" value="ATPase_P-typ_transduc_dom_A_sf"/>
</dbReference>
<evidence type="ECO:0000313" key="9">
    <source>
        <dbReference type="EMBL" id="PZO39599.1"/>
    </source>
</evidence>
<proteinExistence type="predicted"/>
<dbReference type="InterPro" id="IPR023298">
    <property type="entry name" value="ATPase_P-typ_TM_dom_sf"/>
</dbReference>
<keyword evidence="5 7" id="KW-1133">Transmembrane helix</keyword>
<dbReference type="SUPFAM" id="SSF81653">
    <property type="entry name" value="Calcium ATPase, transduction domain A"/>
    <property type="match status" value="1"/>
</dbReference>
<dbReference type="InterPro" id="IPR004014">
    <property type="entry name" value="ATPase_P-typ_cation-transptr_N"/>
</dbReference>
<evidence type="ECO:0000259" key="8">
    <source>
        <dbReference type="SMART" id="SM00831"/>
    </source>
</evidence>
<keyword evidence="6 7" id="KW-0472">Membrane</keyword>
<dbReference type="AlphaFoldDB" id="A0A2W4WCE9"/>
<gene>
    <name evidence="9" type="ORF">DCF19_13520</name>
</gene>
<feature type="domain" description="Cation-transporting P-type ATPase N-terminal" evidence="8">
    <location>
        <begin position="32"/>
        <end position="101"/>
    </location>
</feature>
<evidence type="ECO:0000256" key="7">
    <source>
        <dbReference type="SAM" id="Phobius"/>
    </source>
</evidence>
<dbReference type="SMART" id="SM00831">
    <property type="entry name" value="Cation_ATPase_N"/>
    <property type="match status" value="1"/>
</dbReference>
<feature type="transmembrane region" description="Helical" evidence="7">
    <location>
        <begin position="646"/>
        <end position="665"/>
    </location>
</feature>
<evidence type="ECO:0000256" key="2">
    <source>
        <dbReference type="ARBA" id="ARBA00022692"/>
    </source>
</evidence>
<dbReference type="Gene3D" id="2.70.150.10">
    <property type="entry name" value="Calcium-transporting ATPase, cytoplasmic transduction domain A"/>
    <property type="match status" value="1"/>
</dbReference>
<feature type="transmembrane region" description="Helical" evidence="7">
    <location>
        <begin position="106"/>
        <end position="127"/>
    </location>
</feature>
<comment type="caution">
    <text evidence="9">The sequence shown here is derived from an EMBL/GenBank/DDBJ whole genome shotgun (WGS) entry which is preliminary data.</text>
</comment>
<dbReference type="Gene3D" id="3.40.50.1000">
    <property type="entry name" value="HAD superfamily/HAD-like"/>
    <property type="match status" value="1"/>
</dbReference>
<feature type="transmembrane region" description="Helical" evidence="7">
    <location>
        <begin position="83"/>
        <end position="100"/>
    </location>
</feature>
<dbReference type="Gene3D" id="1.20.1110.10">
    <property type="entry name" value="Calcium-transporting ATPase, transmembrane domain"/>
    <property type="match status" value="3"/>
</dbReference>
<keyword evidence="3" id="KW-0479">Metal-binding</keyword>
<protein>
    <recommendedName>
        <fullName evidence="8">Cation-transporting P-type ATPase N-terminal domain-containing protein</fullName>
    </recommendedName>
</protein>
<dbReference type="SUPFAM" id="SSF56784">
    <property type="entry name" value="HAD-like"/>
    <property type="match status" value="1"/>
</dbReference>
<feature type="transmembrane region" description="Helical" evidence="7">
    <location>
        <begin position="297"/>
        <end position="317"/>
    </location>
</feature>
<feature type="transmembrane region" description="Helical" evidence="7">
    <location>
        <begin position="510"/>
        <end position="528"/>
    </location>
</feature>
<dbReference type="InterPro" id="IPR023214">
    <property type="entry name" value="HAD_sf"/>
</dbReference>
<dbReference type="InterPro" id="IPR006068">
    <property type="entry name" value="ATPase_P-typ_cation-transptr_C"/>
</dbReference>
<dbReference type="GO" id="GO:0005886">
    <property type="term" value="C:plasma membrane"/>
    <property type="evidence" value="ECO:0007669"/>
    <property type="project" value="TreeGrafter"/>
</dbReference>
<reference evidence="9 10" key="2">
    <citation type="submission" date="2018-06" db="EMBL/GenBank/DDBJ databases">
        <title>Metagenomic assembly of (sub)arctic Cyanobacteria and their associated microbiome from non-axenic cultures.</title>
        <authorList>
            <person name="Baurain D."/>
        </authorList>
    </citation>
    <scope>NUCLEOTIDE SEQUENCE [LARGE SCALE GENOMIC DNA]</scope>
    <source>
        <strain evidence="9">ULC066bin1</strain>
    </source>
</reference>
<dbReference type="Pfam" id="PF00122">
    <property type="entry name" value="E1-E2_ATPase"/>
    <property type="match status" value="1"/>
</dbReference>
<evidence type="ECO:0000256" key="1">
    <source>
        <dbReference type="ARBA" id="ARBA00004141"/>
    </source>
</evidence>
<sequence length="668" mass="74444">MLAEEVEALDVERSLKDRIMTKFDFLSDTQRPWHYMDVEQTLAALESSTEGLSYVNARQRLRYLGVNKIPQSRPISKILLKPWVDPLTYILLGSAIYLQWNGAEGWALLLVGGLHAAIGIGISLWSVKTREKVSRERPQRRQNNPSNSVTVIRDREEMELPLRDLVIGDVLILREGDRPTVDLRILETSEDLVVNQTNLGGEAICPKQAEFTLEEKTPPLECSNMIFAGTEISSGTVKGIVIATGRSTQEQAALVKEKPFSAMHSELRQLRQVWIGLLILVTTVAICFAWQRGITINAMTAAALMLSTYPQNLLRIATQVQLFGMRDLVKQRLWARFPSVLDAMARVTTIVPIVESDLVLSFDNLSRGGIEWKALIRASEADAQSFGEVIGIETHSYFDAPQERIRLWQGDRRKSMNAIAIIGNDVEDIPLLRTADVGICDRSCRKELQDSSGLILPKEDFHYIPIAILEGRAIFDRLQRIALLTATSSFTLAVLTLMDTAAGFSMPPLQLLWIGAIATPVVAFPLVLEPTHESLLSQPAHRFQTMLRPSNYLRILLAVTATIAAISLVFWLKYQGQASMFSQARAMAFVTLGFSQIFHACAIARQSVFSNLPLLLGISFIAVFQIIFVQVPWFGDLMATVPLNGSEWAIAILSATAVFWVQELIKTS</sequence>
<evidence type="ECO:0000256" key="6">
    <source>
        <dbReference type="ARBA" id="ARBA00023136"/>
    </source>
</evidence>
<keyword evidence="4" id="KW-0460">Magnesium</keyword>
<dbReference type="InterPro" id="IPR036412">
    <property type="entry name" value="HAD-like_sf"/>
</dbReference>
<dbReference type="PANTHER" id="PTHR24093:SF506">
    <property type="entry name" value="CATION-TRANSPORTING ATPASE PMA1"/>
    <property type="match status" value="1"/>
</dbReference>
<organism evidence="9 10">
    <name type="scientific">Pseudanabaena frigida</name>
    <dbReference type="NCBI Taxonomy" id="945775"/>
    <lineage>
        <taxon>Bacteria</taxon>
        <taxon>Bacillati</taxon>
        <taxon>Cyanobacteriota</taxon>
        <taxon>Cyanophyceae</taxon>
        <taxon>Pseudanabaenales</taxon>
        <taxon>Pseudanabaenaceae</taxon>
        <taxon>Pseudanabaena</taxon>
    </lineage>
</organism>
<name>A0A2W4WCE9_9CYAN</name>
<comment type="subcellular location">
    <subcellularLocation>
        <location evidence="1">Membrane</location>
        <topology evidence="1">Multi-pass membrane protein</topology>
    </subcellularLocation>
</comment>
<dbReference type="GO" id="GO:0005388">
    <property type="term" value="F:P-type calcium transporter activity"/>
    <property type="evidence" value="ECO:0007669"/>
    <property type="project" value="TreeGrafter"/>
</dbReference>
<keyword evidence="2 7" id="KW-0812">Transmembrane</keyword>
<evidence type="ECO:0000256" key="5">
    <source>
        <dbReference type="ARBA" id="ARBA00022989"/>
    </source>
</evidence>
<dbReference type="GO" id="GO:0046872">
    <property type="term" value="F:metal ion binding"/>
    <property type="evidence" value="ECO:0007669"/>
    <property type="project" value="UniProtKB-KW"/>
</dbReference>
<dbReference type="Pfam" id="PF00690">
    <property type="entry name" value="Cation_ATPase_N"/>
    <property type="match status" value="1"/>
</dbReference>
<feature type="transmembrane region" description="Helical" evidence="7">
    <location>
        <begin position="614"/>
        <end position="634"/>
    </location>
</feature>
<feature type="transmembrane region" description="Helical" evidence="7">
    <location>
        <begin position="273"/>
        <end position="291"/>
    </location>
</feature>
<feature type="transmembrane region" description="Helical" evidence="7">
    <location>
        <begin position="552"/>
        <end position="572"/>
    </location>
</feature>
<dbReference type="PANTHER" id="PTHR24093">
    <property type="entry name" value="CATION TRANSPORTING ATPASE"/>
    <property type="match status" value="1"/>
</dbReference>
<dbReference type="Proteomes" id="UP000249467">
    <property type="component" value="Unassembled WGS sequence"/>
</dbReference>
<dbReference type="Pfam" id="PF00689">
    <property type="entry name" value="Cation_ATPase_C"/>
    <property type="match status" value="1"/>
</dbReference>
<evidence type="ECO:0000256" key="3">
    <source>
        <dbReference type="ARBA" id="ARBA00022723"/>
    </source>
</evidence>
<feature type="transmembrane region" description="Helical" evidence="7">
    <location>
        <begin position="584"/>
        <end position="602"/>
    </location>
</feature>
<dbReference type="EMBL" id="QBML01000017">
    <property type="protein sequence ID" value="PZO39599.1"/>
    <property type="molecule type" value="Genomic_DNA"/>
</dbReference>
<accession>A0A2W4WCE9</accession>
<evidence type="ECO:0000256" key="4">
    <source>
        <dbReference type="ARBA" id="ARBA00022842"/>
    </source>
</evidence>
<dbReference type="SUPFAM" id="SSF81665">
    <property type="entry name" value="Calcium ATPase, transmembrane domain M"/>
    <property type="match status" value="1"/>
</dbReference>
<evidence type="ECO:0000313" key="10">
    <source>
        <dbReference type="Proteomes" id="UP000249467"/>
    </source>
</evidence>
<feature type="transmembrane region" description="Helical" evidence="7">
    <location>
        <begin position="481"/>
        <end position="498"/>
    </location>
</feature>
<dbReference type="InterPro" id="IPR059000">
    <property type="entry name" value="ATPase_P-type_domA"/>
</dbReference>